<keyword evidence="2" id="KW-1185">Reference proteome</keyword>
<protein>
    <submittedName>
        <fullName evidence="1">Uncharacterized protein</fullName>
    </submittedName>
</protein>
<comment type="caution">
    <text evidence="1">The sequence shown here is derived from an EMBL/GenBank/DDBJ whole genome shotgun (WGS) entry which is preliminary data.</text>
</comment>
<name>A0AAN6GIE1_9BASI</name>
<dbReference type="PANTHER" id="PTHR34305:SF1">
    <property type="entry name" value="SWIM-TYPE DOMAIN-CONTAINING PROTEIN"/>
    <property type="match status" value="1"/>
</dbReference>
<accession>A0AAN6GIE1</accession>
<organism evidence="1 2">
    <name type="scientific">Tilletia horrida</name>
    <dbReference type="NCBI Taxonomy" id="155126"/>
    <lineage>
        <taxon>Eukaryota</taxon>
        <taxon>Fungi</taxon>
        <taxon>Dikarya</taxon>
        <taxon>Basidiomycota</taxon>
        <taxon>Ustilaginomycotina</taxon>
        <taxon>Exobasidiomycetes</taxon>
        <taxon>Tilletiales</taxon>
        <taxon>Tilletiaceae</taxon>
        <taxon>Tilletia</taxon>
    </lineage>
</organism>
<dbReference type="PANTHER" id="PTHR34305">
    <property type="entry name" value="EXPRESSED PROTEIN"/>
    <property type="match status" value="1"/>
</dbReference>
<dbReference type="EMBL" id="JAPDMZ010000443">
    <property type="protein sequence ID" value="KAK0542827.1"/>
    <property type="molecule type" value="Genomic_DNA"/>
</dbReference>
<dbReference type="AlphaFoldDB" id="A0AAN6GIE1"/>
<proteinExistence type="predicted"/>
<sequence>MPPDSQRFEAASQLRVMIAAIRQQDIGESRFALLQSFGNMLDFICSQCVVSAEIGVRWRIFLQHLAADEGVLQLCRPASLNIIRILSLETTALLTPAYEQHATSLSRHCPALGLLLLAYHDEDYSETGVGLSALPDLSLLRAFLRSLIGIVEYQVRVLQPSTSAQTPTLAQPIFNAETLVPFEQSGTFYGSAKLRNRKLYMGMGEKAREDISDETQQARDSNEEAQCRKFFTQYVQAKRTGGIMALWCPHLICVRFHAIPKAEGRNDVFSAIFCHWATPPRVIVYDFACQLAPYCLSREPDFFKDTLFVVDQMHQHGHVKCGAASFLSTYMGTDTSLRNLNSSAAESGNAGLVRIKKSVSYCSQEHAVALIQHFLTIWNRRRILSSDYLQQQQQPDDDMIPSSIVE</sequence>
<dbReference type="Proteomes" id="UP001176517">
    <property type="component" value="Unassembled WGS sequence"/>
</dbReference>
<evidence type="ECO:0000313" key="2">
    <source>
        <dbReference type="Proteomes" id="UP001176517"/>
    </source>
</evidence>
<evidence type="ECO:0000313" key="1">
    <source>
        <dbReference type="EMBL" id="KAK0542827.1"/>
    </source>
</evidence>
<reference evidence="1" key="1">
    <citation type="journal article" date="2023" name="PhytoFront">
        <title>Draft Genome Resources of Seven Strains of Tilletia horrida, Causal Agent of Kernel Smut of Rice.</title>
        <authorList>
            <person name="Khanal S."/>
            <person name="Antony Babu S."/>
            <person name="Zhou X.G."/>
        </authorList>
    </citation>
    <scope>NUCLEOTIDE SEQUENCE</scope>
    <source>
        <strain evidence="1">TX6</strain>
    </source>
</reference>
<gene>
    <name evidence="1" type="ORF">OC846_006622</name>
</gene>